<organism evidence="2 3">
    <name type="scientific">Colocasia esculenta</name>
    <name type="common">Wild taro</name>
    <name type="synonym">Arum esculentum</name>
    <dbReference type="NCBI Taxonomy" id="4460"/>
    <lineage>
        <taxon>Eukaryota</taxon>
        <taxon>Viridiplantae</taxon>
        <taxon>Streptophyta</taxon>
        <taxon>Embryophyta</taxon>
        <taxon>Tracheophyta</taxon>
        <taxon>Spermatophyta</taxon>
        <taxon>Magnoliopsida</taxon>
        <taxon>Liliopsida</taxon>
        <taxon>Araceae</taxon>
        <taxon>Aroideae</taxon>
        <taxon>Colocasieae</taxon>
        <taxon>Colocasia</taxon>
    </lineage>
</organism>
<evidence type="ECO:0000313" key="2">
    <source>
        <dbReference type="EMBL" id="MQM18124.1"/>
    </source>
</evidence>
<reference evidence="2" key="1">
    <citation type="submission" date="2017-07" db="EMBL/GenBank/DDBJ databases">
        <title>Taro Niue Genome Assembly and Annotation.</title>
        <authorList>
            <person name="Atibalentja N."/>
            <person name="Keating K."/>
            <person name="Fields C.J."/>
        </authorList>
    </citation>
    <scope>NUCLEOTIDE SEQUENCE</scope>
    <source>
        <strain evidence="2">Niue_2</strain>
        <tissue evidence="2">Leaf</tissue>
    </source>
</reference>
<feature type="region of interest" description="Disordered" evidence="1">
    <location>
        <begin position="1"/>
        <end position="51"/>
    </location>
</feature>
<keyword evidence="3" id="KW-1185">Reference proteome</keyword>
<name>A0A843XF46_COLES</name>
<protein>
    <submittedName>
        <fullName evidence="2">Uncharacterized protein</fullName>
    </submittedName>
</protein>
<evidence type="ECO:0000256" key="1">
    <source>
        <dbReference type="SAM" id="MobiDB-lite"/>
    </source>
</evidence>
<dbReference type="AlphaFoldDB" id="A0A843XF46"/>
<dbReference type="EMBL" id="NMUH01007985">
    <property type="protein sequence ID" value="MQM18124.1"/>
    <property type="molecule type" value="Genomic_DNA"/>
</dbReference>
<gene>
    <name evidence="2" type="ORF">Taro_051110</name>
</gene>
<comment type="caution">
    <text evidence="2">The sequence shown here is derived from an EMBL/GenBank/DDBJ whole genome shotgun (WGS) entry which is preliminary data.</text>
</comment>
<dbReference type="Proteomes" id="UP000652761">
    <property type="component" value="Unassembled WGS sequence"/>
</dbReference>
<proteinExistence type="predicted"/>
<sequence length="105" mass="11790">MPGVIYKNLKTKNSPPYKRKNTGNPTPPLQPARLERERDSSIDPCNGGAWKRQRRSDTHLCRVRQALARRQQAQSCRLHAQALTLTALAGAAAVEFYDRQYGGKS</sequence>
<accession>A0A843XF46</accession>
<evidence type="ECO:0000313" key="3">
    <source>
        <dbReference type="Proteomes" id="UP000652761"/>
    </source>
</evidence>